<keyword evidence="17" id="KW-1208">Phospholipid metabolism</keyword>
<evidence type="ECO:0000256" key="6">
    <source>
        <dbReference type="ARBA" id="ARBA00012487"/>
    </source>
</evidence>
<comment type="caution">
    <text evidence="22">The sequence shown here is derived from an EMBL/GenBank/DDBJ whole genome shotgun (WGS) entry which is preliminary data.</text>
</comment>
<dbReference type="UniPathway" id="UPA00557">
    <property type="reaction ID" value="UER00614"/>
</dbReference>
<keyword evidence="16" id="KW-0594">Phospholipid biosynthesis</keyword>
<feature type="compositionally biased region" description="Low complexity" evidence="20">
    <location>
        <begin position="339"/>
        <end position="348"/>
    </location>
</feature>
<feature type="compositionally biased region" description="Basic and acidic residues" evidence="20">
    <location>
        <begin position="390"/>
        <end position="401"/>
    </location>
</feature>
<dbReference type="InterPro" id="IPR015222">
    <property type="entry name" value="Tam41"/>
</dbReference>
<evidence type="ECO:0000256" key="1">
    <source>
        <dbReference type="ARBA" id="ARBA00001946"/>
    </source>
</evidence>
<dbReference type="AlphaFoldDB" id="A0A484BLI8"/>
<dbReference type="InterPro" id="IPR022226">
    <property type="entry name" value="DUF3752"/>
</dbReference>
<feature type="compositionally biased region" description="Basic residues" evidence="20">
    <location>
        <begin position="369"/>
        <end position="389"/>
    </location>
</feature>
<proteinExistence type="inferred from homology"/>
<evidence type="ECO:0000256" key="8">
    <source>
        <dbReference type="ARBA" id="ARBA00022516"/>
    </source>
</evidence>
<evidence type="ECO:0000313" key="23">
    <source>
        <dbReference type="Proteomes" id="UP000295192"/>
    </source>
</evidence>
<comment type="similarity">
    <text evidence="5">Belongs to the TAM41 family.</text>
</comment>
<comment type="cofactor">
    <cofactor evidence="1">
        <name>Mg(2+)</name>
        <dbReference type="ChEBI" id="CHEBI:18420"/>
    </cofactor>
</comment>
<evidence type="ECO:0000256" key="10">
    <source>
        <dbReference type="ARBA" id="ARBA00022695"/>
    </source>
</evidence>
<evidence type="ECO:0000256" key="14">
    <source>
        <dbReference type="ARBA" id="ARBA00023128"/>
    </source>
</evidence>
<dbReference type="OrthoDB" id="341477at2759"/>
<dbReference type="STRING" id="7232.A0A484BLI8"/>
<feature type="compositionally biased region" description="Basic and acidic residues" evidence="20">
    <location>
        <begin position="575"/>
        <end position="592"/>
    </location>
</feature>
<dbReference type="GO" id="GO:0016024">
    <property type="term" value="P:CDP-diacylglycerol biosynthetic process"/>
    <property type="evidence" value="ECO:0007669"/>
    <property type="project" value="UniProtKB-UniPathway"/>
</dbReference>
<reference evidence="22 23" key="1">
    <citation type="journal article" date="2019" name="J. Hered.">
        <title>An Improved Genome Assembly for Drosophila navojoa, the Basal Species in the mojavensis Cluster.</title>
        <authorList>
            <person name="Vanderlinde T."/>
            <person name="Dupim E.G."/>
            <person name="Nazario-Yepiz N.O."/>
            <person name="Carvalho A.B."/>
        </authorList>
    </citation>
    <scope>NUCLEOTIDE SEQUENCE [LARGE SCALE GENOMIC DNA]</scope>
    <source>
        <strain evidence="22">Navoj_Jal97</strain>
        <tissue evidence="22">Whole organism</tissue>
    </source>
</reference>
<dbReference type="Pfam" id="PF09139">
    <property type="entry name" value="Tam41_Mmp37"/>
    <property type="match status" value="1"/>
</dbReference>
<evidence type="ECO:0000256" key="3">
    <source>
        <dbReference type="ARBA" id="ARBA00005119"/>
    </source>
</evidence>
<accession>A0A484BLI8</accession>
<comment type="pathway">
    <text evidence="3">Phospholipid metabolism; CDP-diacylglycerol biosynthesis; CDP-diacylglycerol from sn-glycerol 3-phosphate: step 3/3.</text>
</comment>
<comment type="subcellular location">
    <subcellularLocation>
        <location evidence="2">Mitochondrion inner membrane</location>
        <topology evidence="2">Peripheral membrane protein</topology>
        <orientation evidence="2">Matrix side</orientation>
    </subcellularLocation>
</comment>
<dbReference type="GO" id="GO:0032049">
    <property type="term" value="P:cardiolipin biosynthetic process"/>
    <property type="evidence" value="ECO:0007669"/>
    <property type="project" value="InterPro"/>
</dbReference>
<keyword evidence="13" id="KW-0443">Lipid metabolism</keyword>
<evidence type="ECO:0000313" key="22">
    <source>
        <dbReference type="EMBL" id="TDG49072.1"/>
    </source>
</evidence>
<evidence type="ECO:0000256" key="18">
    <source>
        <dbReference type="ARBA" id="ARBA00029893"/>
    </source>
</evidence>
<evidence type="ECO:0000256" key="4">
    <source>
        <dbReference type="ARBA" id="ARBA00005189"/>
    </source>
</evidence>
<name>A0A484BLI8_DRONA</name>
<dbReference type="GO" id="GO:0005743">
    <property type="term" value="C:mitochondrial inner membrane"/>
    <property type="evidence" value="ECO:0007669"/>
    <property type="project" value="UniProtKB-SubCell"/>
</dbReference>
<evidence type="ECO:0000256" key="16">
    <source>
        <dbReference type="ARBA" id="ARBA00023209"/>
    </source>
</evidence>
<gene>
    <name evidence="22" type="ORF">AWZ03_004557</name>
</gene>
<evidence type="ECO:0000256" key="20">
    <source>
        <dbReference type="SAM" id="MobiDB-lite"/>
    </source>
</evidence>
<organism evidence="22 23">
    <name type="scientific">Drosophila navojoa</name>
    <name type="common">Fruit fly</name>
    <dbReference type="NCBI Taxonomy" id="7232"/>
    <lineage>
        <taxon>Eukaryota</taxon>
        <taxon>Metazoa</taxon>
        <taxon>Ecdysozoa</taxon>
        <taxon>Arthropoda</taxon>
        <taxon>Hexapoda</taxon>
        <taxon>Insecta</taxon>
        <taxon>Pterygota</taxon>
        <taxon>Neoptera</taxon>
        <taxon>Endopterygota</taxon>
        <taxon>Diptera</taxon>
        <taxon>Brachycera</taxon>
        <taxon>Muscomorpha</taxon>
        <taxon>Ephydroidea</taxon>
        <taxon>Drosophilidae</taxon>
        <taxon>Drosophila</taxon>
    </lineage>
</organism>
<feature type="region of interest" description="Disordered" evidence="20">
    <location>
        <begin position="548"/>
        <end position="646"/>
    </location>
</feature>
<dbReference type="PANTHER" id="PTHR13619:SF0">
    <property type="entry name" value="PHOSPHATIDATE CYTIDYLYLTRANSFERASE, MITOCHONDRIAL"/>
    <property type="match status" value="1"/>
</dbReference>
<feature type="compositionally biased region" description="Basic and acidic residues" evidence="20">
    <location>
        <begin position="608"/>
        <end position="646"/>
    </location>
</feature>
<evidence type="ECO:0000256" key="5">
    <source>
        <dbReference type="ARBA" id="ARBA00005458"/>
    </source>
</evidence>
<evidence type="ECO:0000256" key="15">
    <source>
        <dbReference type="ARBA" id="ARBA00023136"/>
    </source>
</evidence>
<feature type="compositionally biased region" description="Acidic residues" evidence="20">
    <location>
        <begin position="468"/>
        <end position="477"/>
    </location>
</feature>
<comment type="pathway">
    <text evidence="4">Lipid metabolism.</text>
</comment>
<feature type="region of interest" description="Disordered" evidence="20">
    <location>
        <begin position="336"/>
        <end position="493"/>
    </location>
</feature>
<evidence type="ECO:0000256" key="19">
    <source>
        <dbReference type="ARBA" id="ARBA00031502"/>
    </source>
</evidence>
<sequence length="681" mass="77511">MLDLYRRIVARFPLGNVSYMFAYGSGVKQQIGYEKVEEKPDSKSVIDLVFCVRDTQGFHAENIHRHSSHYSALRHLGANLVAQYQELLGARVYFNTLVPVHNLGVTIKYGVVHEDHLIDDLINWRHLYLAGRLQKPVTDLVKLDDDSRLKIALEKNLRSACQTALLLLPEKFTAYELFYAIAGLSYKGDFRMIFGENKRKVHNILQPQVREFFTLYQPIMKQLSQYIAVDLHGQEPGSRKPAIVFEQDKSGEATRYHLRHLPKELCHRLKRNAACRGDYADVVDYLAVAPLLPKIVQVSVNDIVWRSSIKQSLKNIATAGIIKSLVYSFRKAQKTFAKSSMTSDSSSSSDEEHRRKRKHKKQSKDADKKHKKSKKHKHEKRHKEKKRSKRESSPEKEKLDQELPTGSTEDAAAEADANAYMPALPPHLMKQEKPQLEPQQQPTPIIGPVMPSQMPVVDEGSPQKTEAPEDDDDDDDLAGTFGPIPNATQVELEERALTMKLAALEGGGLGSSTADQDLREEWMLELPEVGLKSGLAALNNMKRTFYQGKERPDFSDRSSWTKTPQSAAAGPKPCSSKDLEQKAKANYERQRDEEQESIAKKHKKKHKRDESLVELHQKKLRKEQRQREKELAASGSKPERRPFSRDVDLKLNKIDKNQTKQIVDKAKILNTKFSSGQAKYL</sequence>
<keyword evidence="15" id="KW-0472">Membrane</keyword>
<keyword evidence="14" id="KW-0496">Mitochondrion</keyword>
<evidence type="ECO:0000256" key="7">
    <source>
        <dbReference type="ARBA" id="ARBA00018337"/>
    </source>
</evidence>
<dbReference type="EMBL" id="LSRL02000027">
    <property type="protein sequence ID" value="TDG49072.1"/>
    <property type="molecule type" value="Genomic_DNA"/>
</dbReference>
<evidence type="ECO:0000256" key="11">
    <source>
        <dbReference type="ARBA" id="ARBA00022792"/>
    </source>
</evidence>
<dbReference type="PANTHER" id="PTHR13619">
    <property type="entry name" value="PHOSPHATIDATE CYTIDYLYLTRANSFERASE, MITOCHONDRIAL"/>
    <property type="match status" value="1"/>
</dbReference>
<feature type="domain" description="DUF3752" evidence="21">
    <location>
        <begin position="541"/>
        <end position="674"/>
    </location>
</feature>
<dbReference type="OMA" id="GPQQDME"/>
<evidence type="ECO:0000256" key="17">
    <source>
        <dbReference type="ARBA" id="ARBA00023264"/>
    </source>
</evidence>
<dbReference type="Pfam" id="PF12572">
    <property type="entry name" value="DUF3752"/>
    <property type="match status" value="1"/>
</dbReference>
<evidence type="ECO:0000259" key="21">
    <source>
        <dbReference type="Pfam" id="PF12572"/>
    </source>
</evidence>
<keyword evidence="23" id="KW-1185">Reference proteome</keyword>
<keyword evidence="11" id="KW-0999">Mitochondrion inner membrane</keyword>
<keyword evidence="9" id="KW-0808">Transferase</keyword>
<evidence type="ECO:0000256" key="12">
    <source>
        <dbReference type="ARBA" id="ARBA00022842"/>
    </source>
</evidence>
<dbReference type="GO" id="GO:0004605">
    <property type="term" value="F:phosphatidate cytidylyltransferase activity"/>
    <property type="evidence" value="ECO:0007669"/>
    <property type="project" value="UniProtKB-EC"/>
</dbReference>
<protein>
    <recommendedName>
        <fullName evidence="7">Phosphatidate cytidylyltransferase, mitochondrial</fullName>
        <ecNumber evidence="6">2.7.7.41</ecNumber>
    </recommendedName>
    <alternativeName>
        <fullName evidence="18">CDP-diacylglycerol synthase</fullName>
    </alternativeName>
    <alternativeName>
        <fullName evidence="19">Mitochondrial translocator assembly and maintenance protein 41 homolog</fullName>
    </alternativeName>
</protein>
<keyword evidence="10" id="KW-0548">Nucleotidyltransferase</keyword>
<feature type="compositionally biased region" description="Polar residues" evidence="20">
    <location>
        <begin position="557"/>
        <end position="566"/>
    </location>
</feature>
<evidence type="ECO:0000256" key="9">
    <source>
        <dbReference type="ARBA" id="ARBA00022679"/>
    </source>
</evidence>
<keyword evidence="12" id="KW-0460">Magnesium</keyword>
<evidence type="ECO:0000256" key="13">
    <source>
        <dbReference type="ARBA" id="ARBA00023098"/>
    </source>
</evidence>
<evidence type="ECO:0000256" key="2">
    <source>
        <dbReference type="ARBA" id="ARBA00004443"/>
    </source>
</evidence>
<dbReference type="Proteomes" id="UP000295192">
    <property type="component" value="Unassembled WGS sequence"/>
</dbReference>
<dbReference type="EC" id="2.7.7.41" evidence="6"/>
<keyword evidence="8" id="KW-0444">Lipid biosynthesis</keyword>